<evidence type="ECO:0000313" key="1">
    <source>
        <dbReference type="EMBL" id="KAJ2976216.1"/>
    </source>
</evidence>
<accession>A0ACC1NBJ0</accession>
<dbReference type="EMBL" id="JANJQO010000608">
    <property type="protein sequence ID" value="KAJ2976216.1"/>
    <property type="molecule type" value="Genomic_DNA"/>
</dbReference>
<name>A0ACC1NBJ0_9HYPO</name>
<reference evidence="1" key="1">
    <citation type="submission" date="2022-08" db="EMBL/GenBank/DDBJ databases">
        <title>Genome Sequence of Lecanicillium fungicola.</title>
        <authorList>
            <person name="Buettner E."/>
        </authorList>
    </citation>
    <scope>NUCLEOTIDE SEQUENCE</scope>
    <source>
        <strain evidence="1">Babe33</strain>
    </source>
</reference>
<evidence type="ECO:0000313" key="2">
    <source>
        <dbReference type="Proteomes" id="UP001143910"/>
    </source>
</evidence>
<proteinExistence type="predicted"/>
<organism evidence="1 2">
    <name type="scientific">Zarea fungicola</name>
    <dbReference type="NCBI Taxonomy" id="93591"/>
    <lineage>
        <taxon>Eukaryota</taxon>
        <taxon>Fungi</taxon>
        <taxon>Dikarya</taxon>
        <taxon>Ascomycota</taxon>
        <taxon>Pezizomycotina</taxon>
        <taxon>Sordariomycetes</taxon>
        <taxon>Hypocreomycetidae</taxon>
        <taxon>Hypocreales</taxon>
        <taxon>Cordycipitaceae</taxon>
        <taxon>Zarea</taxon>
    </lineage>
</organism>
<sequence length="351" mass="37529">MIGVGVIGLSASGWASFRHAEALSSPLLQDHVKLVAVATSNPQTAEVAAKKYNVPAYGEDGPGQLINDPNVQLVVVSVKVPLHASIISRAIKQGKDVFVEWPLAQTLPEAEQLALEAKAKGIRTVVGLQTRYSSSFIKAGELIQAGAIGRVLSSSAIVTGDLWGPQAWSVANEYIENVTSGATLTTVTAAHFLDAFTNLFGEFASVSAQMKTQYPTVRSPTAEDSERVVARTSEDQLLLHGETTQGVMSSFHFRGGVAQTGLQGFRWEIHGETGSILLLGKMGNSGTFTPDLFLNGEKVELAEGGLSNVGEEYLRFAQQAGSVEFDHAVLRHKMVQAIYESARTGQQVSYI</sequence>
<comment type="caution">
    <text evidence="1">The sequence shown here is derived from an EMBL/GenBank/DDBJ whole genome shotgun (WGS) entry which is preliminary data.</text>
</comment>
<protein>
    <submittedName>
        <fullName evidence="1">Uncharacterized protein</fullName>
    </submittedName>
</protein>
<keyword evidence="2" id="KW-1185">Reference proteome</keyword>
<dbReference type="Proteomes" id="UP001143910">
    <property type="component" value="Unassembled WGS sequence"/>
</dbReference>
<gene>
    <name evidence="1" type="ORF">NQ176_g5082</name>
</gene>